<keyword evidence="8" id="KW-1185">Reference proteome</keyword>
<dbReference type="InterPro" id="IPR027619">
    <property type="entry name" value="C-S_lyase_PatB-like"/>
</dbReference>
<dbReference type="SUPFAM" id="SSF53383">
    <property type="entry name" value="PLP-dependent transferases"/>
    <property type="match status" value="1"/>
</dbReference>
<evidence type="ECO:0000313" key="7">
    <source>
        <dbReference type="EMBL" id="MBB3108380.1"/>
    </source>
</evidence>
<dbReference type="EMBL" id="JACHXK010000001">
    <property type="protein sequence ID" value="MBB3108380.1"/>
    <property type="molecule type" value="Genomic_DNA"/>
</dbReference>
<feature type="domain" description="Aminotransferase class I/classII large" evidence="6">
    <location>
        <begin position="33"/>
        <end position="385"/>
    </location>
</feature>
<dbReference type="InterPro" id="IPR051798">
    <property type="entry name" value="Class-II_PLP-Dep_Aminotrans"/>
</dbReference>
<dbReference type="GO" id="GO:0047804">
    <property type="term" value="F:cysteine-S-conjugate beta-lyase activity"/>
    <property type="evidence" value="ECO:0007669"/>
    <property type="project" value="UniProtKB-EC"/>
</dbReference>
<dbReference type="GO" id="GO:0030170">
    <property type="term" value="F:pyridoxal phosphate binding"/>
    <property type="evidence" value="ECO:0007669"/>
    <property type="project" value="InterPro"/>
</dbReference>
<dbReference type="InterPro" id="IPR015424">
    <property type="entry name" value="PyrdxlP-dep_Trfase"/>
</dbReference>
<evidence type="ECO:0000256" key="3">
    <source>
        <dbReference type="ARBA" id="ARBA00022898"/>
    </source>
</evidence>
<sequence>MADQRYDFDKLIDRTGKGTYKWDQSEKLFGRKDILPLWVADMDFEPPKEVVEAVVARAQEGVYGYTIRTEAYYEAIAGWLSRRHNWDVKHEWITSSPGVVPALSMIVMAFTEPGDSVILQSPVYYPFYDVIKMNGRKVADNALILEDGKFKIDFELLEQQAKDGAKLLLLCTPHNPGGRVWTEEELTRVGDICVKYNVLVVADEIHHDLVFQGHRHVPFASISEAFAEISFTCVATSKTFNLAGLQAASVIIPNGELRRKYNHLLKALSIHMESFFGQTAVVAAYNHGDEWLDQLLVYLEGNRDYLTDFVAKHMPEIKVMVPEGTYMVWMDCSAISSSPQELKKLMFEEAGVAFSEGSVFGKQGEGHLRVNLACPRSILVEALDRFAQAVHNRKAVQ</sequence>
<dbReference type="CDD" id="cd00609">
    <property type="entry name" value="AAT_like"/>
    <property type="match status" value="1"/>
</dbReference>
<evidence type="ECO:0000256" key="4">
    <source>
        <dbReference type="ARBA" id="ARBA00023239"/>
    </source>
</evidence>
<keyword evidence="4 7" id="KW-0456">Lyase</keyword>
<dbReference type="NCBIfam" id="TIGR04350">
    <property type="entry name" value="C_S_lyase_PatB"/>
    <property type="match status" value="1"/>
</dbReference>
<dbReference type="InterPro" id="IPR015422">
    <property type="entry name" value="PyrdxlP-dep_Trfase_small"/>
</dbReference>
<evidence type="ECO:0000313" key="8">
    <source>
        <dbReference type="Proteomes" id="UP000570361"/>
    </source>
</evidence>
<dbReference type="Gene3D" id="3.90.1150.10">
    <property type="entry name" value="Aspartate Aminotransferase, domain 1"/>
    <property type="match status" value="1"/>
</dbReference>
<dbReference type="RefSeq" id="WP_183596357.1">
    <property type="nucleotide sequence ID" value="NZ_JACHXK010000001.1"/>
</dbReference>
<name>A0A7W5AT98_9BACL</name>
<dbReference type="Pfam" id="PF00155">
    <property type="entry name" value="Aminotran_1_2"/>
    <property type="match status" value="1"/>
</dbReference>
<evidence type="ECO:0000256" key="1">
    <source>
        <dbReference type="ARBA" id="ARBA00001933"/>
    </source>
</evidence>
<evidence type="ECO:0000259" key="6">
    <source>
        <dbReference type="Pfam" id="PF00155"/>
    </source>
</evidence>
<evidence type="ECO:0000256" key="5">
    <source>
        <dbReference type="ARBA" id="ARBA00037974"/>
    </source>
</evidence>
<comment type="cofactor">
    <cofactor evidence="1">
        <name>pyridoxal 5'-phosphate</name>
        <dbReference type="ChEBI" id="CHEBI:597326"/>
    </cofactor>
</comment>
<proteinExistence type="inferred from homology"/>
<protein>
    <recommendedName>
        <fullName evidence="2">cysteine-S-conjugate beta-lyase</fullName>
        <ecNumber evidence="2">4.4.1.13</ecNumber>
    </recommendedName>
</protein>
<dbReference type="InterPro" id="IPR015421">
    <property type="entry name" value="PyrdxlP-dep_Trfase_major"/>
</dbReference>
<comment type="caution">
    <text evidence="7">The sequence shown here is derived from an EMBL/GenBank/DDBJ whole genome shotgun (WGS) entry which is preliminary data.</text>
</comment>
<dbReference type="Proteomes" id="UP000570361">
    <property type="component" value="Unassembled WGS sequence"/>
</dbReference>
<dbReference type="AlphaFoldDB" id="A0A7W5AT98"/>
<reference evidence="7 8" key="1">
    <citation type="submission" date="2020-08" db="EMBL/GenBank/DDBJ databases">
        <title>Genomic Encyclopedia of Type Strains, Phase III (KMG-III): the genomes of soil and plant-associated and newly described type strains.</title>
        <authorList>
            <person name="Whitman W."/>
        </authorList>
    </citation>
    <scope>NUCLEOTIDE SEQUENCE [LARGE SCALE GENOMIC DNA]</scope>
    <source>
        <strain evidence="7 8">CECT 5862</strain>
    </source>
</reference>
<dbReference type="Gene3D" id="3.40.640.10">
    <property type="entry name" value="Type I PLP-dependent aspartate aminotransferase-like (Major domain)"/>
    <property type="match status" value="1"/>
</dbReference>
<accession>A0A7W5AT98</accession>
<dbReference type="InterPro" id="IPR004839">
    <property type="entry name" value="Aminotransferase_I/II_large"/>
</dbReference>
<evidence type="ECO:0000256" key="2">
    <source>
        <dbReference type="ARBA" id="ARBA00012224"/>
    </source>
</evidence>
<dbReference type="EC" id="4.4.1.13" evidence="2"/>
<keyword evidence="3" id="KW-0663">Pyridoxal phosphate</keyword>
<dbReference type="PANTHER" id="PTHR43525">
    <property type="entry name" value="PROTEIN MALY"/>
    <property type="match status" value="1"/>
</dbReference>
<dbReference type="PANTHER" id="PTHR43525:SF1">
    <property type="entry name" value="PROTEIN MALY"/>
    <property type="match status" value="1"/>
</dbReference>
<organism evidence="7 8">
    <name type="scientific">Paenibacillus phyllosphaerae</name>
    <dbReference type="NCBI Taxonomy" id="274593"/>
    <lineage>
        <taxon>Bacteria</taxon>
        <taxon>Bacillati</taxon>
        <taxon>Bacillota</taxon>
        <taxon>Bacilli</taxon>
        <taxon>Bacillales</taxon>
        <taxon>Paenibacillaceae</taxon>
        <taxon>Paenibacillus</taxon>
    </lineage>
</organism>
<gene>
    <name evidence="7" type="ORF">FHS18_000408</name>
</gene>
<comment type="similarity">
    <text evidence="5">Belongs to the class-II pyridoxal-phosphate-dependent aminotransferase family. MalY/PatB cystathionine beta-lyase subfamily.</text>
</comment>